<evidence type="ECO:0000313" key="15">
    <source>
        <dbReference type="Proteomes" id="UP001233271"/>
    </source>
</evidence>
<protein>
    <recommendedName>
        <fullName evidence="1">1-phosphatidylinositol-3-phosphate 5-kinase</fullName>
        <ecNumber evidence="1">2.7.1.150</ecNumber>
    </recommendedName>
</protein>
<feature type="region of interest" description="Disordered" evidence="11">
    <location>
        <begin position="2023"/>
        <end position="2107"/>
    </location>
</feature>
<keyword evidence="15" id="KW-1185">Reference proteome</keyword>
<feature type="compositionally biased region" description="Basic and acidic residues" evidence="11">
    <location>
        <begin position="1654"/>
        <end position="1681"/>
    </location>
</feature>
<dbReference type="PROSITE" id="PS50178">
    <property type="entry name" value="ZF_FYVE"/>
    <property type="match status" value="1"/>
</dbReference>
<feature type="region of interest" description="Disordered" evidence="11">
    <location>
        <begin position="1637"/>
        <end position="1742"/>
    </location>
</feature>
<dbReference type="Gene3D" id="3.30.810.10">
    <property type="entry name" value="2-Layer Sandwich"/>
    <property type="match status" value="1"/>
</dbReference>
<dbReference type="Pfam" id="PF00118">
    <property type="entry name" value="Cpn60_TCP1"/>
    <property type="match status" value="1"/>
</dbReference>
<accession>A0AA48L2G3</accession>
<evidence type="ECO:0000256" key="4">
    <source>
        <dbReference type="ARBA" id="ARBA00022741"/>
    </source>
</evidence>
<dbReference type="InterPro" id="IPR013083">
    <property type="entry name" value="Znf_RING/FYVE/PHD"/>
</dbReference>
<dbReference type="GO" id="GO:0000285">
    <property type="term" value="F:1-phosphatidylinositol-3-phosphate 5-kinase activity"/>
    <property type="evidence" value="ECO:0007669"/>
    <property type="project" value="UniProtKB-EC"/>
</dbReference>
<dbReference type="SUPFAM" id="SSF52029">
    <property type="entry name" value="GroEL apical domain-like"/>
    <property type="match status" value="1"/>
</dbReference>
<evidence type="ECO:0000259" key="13">
    <source>
        <dbReference type="PROSITE" id="PS51455"/>
    </source>
</evidence>
<reference evidence="14" key="1">
    <citation type="journal article" date="2023" name="BMC Genomics">
        <title>Chromosome-level genome assemblies of Cutaneotrichosporon spp. (Trichosporonales, Basidiomycota) reveal imbalanced evolution between nucleotide sequences and chromosome synteny.</title>
        <authorList>
            <person name="Kobayashi Y."/>
            <person name="Kayamori A."/>
            <person name="Aoki K."/>
            <person name="Shiwa Y."/>
            <person name="Matsutani M."/>
            <person name="Fujita N."/>
            <person name="Sugita T."/>
            <person name="Iwasaki W."/>
            <person name="Tanaka N."/>
            <person name="Takashima M."/>
        </authorList>
    </citation>
    <scope>NUCLEOTIDE SEQUENCE</scope>
    <source>
        <strain evidence="14">HIS019</strain>
    </source>
</reference>
<feature type="compositionally biased region" description="Low complexity" evidence="11">
    <location>
        <begin position="148"/>
        <end position="160"/>
    </location>
</feature>
<evidence type="ECO:0000256" key="6">
    <source>
        <dbReference type="ARBA" id="ARBA00022777"/>
    </source>
</evidence>
<keyword evidence="4 10" id="KW-0547">Nucleotide-binding</keyword>
<feature type="region of interest" description="Disordered" evidence="11">
    <location>
        <begin position="175"/>
        <end position="250"/>
    </location>
</feature>
<sequence>MSDPHHRLDTGVAASRGPSPVSNFSSAPPNPSSNLTTFPNPFQDEPETGLLPSLLSKVKSTFSSAPPKEAKEAAAPAQPPQSAAQQIAETTRKQHAAQAQAQAQAAATAQAQAAQAVATPSTMTSHTSAVSVPSVATRRGTSQLSIGPSDDTSPSSAVSPTAPSLIVAALPLPTRAQHSHQNSTASASNLSSAAASVTSSQPQPQPRRHLIPGEANWRPSAASAQVTVSPVTSVTTTAPRMSEEGMPPPRLMSVTPTMEITNAKGKPVPGSAMLGGGRLRRGSIGTIPDSPSSVSLSAMISGNAELSQNNGYSFVPGFQLPAEDTRSIRSLAIAKRPHSVSKIIRRMRGEGLSKHYWMADENCKECYDCKSVFTTWRRKHHCRICGQIFCGRCASNIIGARRFGQDGMVRVCNLCLKIMEDYDDDDDRRSINSTMSGLTGLPDRVISPEITYSQSPFAASQLFRSTNDSLSAIEESVHQPYRDDDSDCSDTDENTGSKWGLWPSIAAPFRRHPDDNSDDHGQESNTHSELASEVPSPRPGSAGGDNAKPDFPLDRRPRVGFPRTETIESEEGMPIVNAPLNLQGLRTRLSSAASLRAGANNGLSALLDTDRKDGLWRARSYSFVTPPEFLTGPSLAHFNTMLQQSIERHELPSPETWHRVLSKLLLRVSTNLRPVVRAGDSIDVRTYVKIKKVPGGKITDSEYVDGIVITKNVAHKGMSRRLVNPRIMVITFPLDYHRVETQFMSLDPILKQENDYLRLLTNRIIDLRPHIVLVERFVSRIALDFLYKANIVVARGVKFSAIHQVARCTHADIIGSMDKLALEPRLGRCADFKVQTFEHELIPGKRKTYMRFEGTHNGFGGTIILRGGTLSTLKRAKLIADFLALVAYHLKNETFLYGDEFQMLPPRPPMPEEYRDLLRLLADKRATPKAVYGRDASSPPTESPISPDSELTPRAERESSDPKEIERANALQVTREIAESLEPYLTTVLSASVAVRFPPPHTLAKMAALDRKLNFLRLKKDEREAAKILEEEKRPEPPKLELVKMEPIKIVVETEEEYARKEAEKKESEMKDTEKKEAEKKDTEKNEADKAIDTDKKDADQSSETKGADQAKSLSPEKEAETPKAPEKTPPKEEDSKESDKPEHPVAVKPETEIVDDAMSIKSAPLPKIDAGSATSSAANSAFTSPVAAPTATLPSSISLPVLSPPTPSPTPVPALTPLVLAPTPVPSTVVGGKGGDPYRILLNPEDFIDASTLAFVEYDHEEQYKLFKHYVRRNNGPLHPKNFQGIIYLQALYRQGQDKPCVEPARQQINFYQEDDQTLGQFLGSMVANAVHRCPNPACEILMLFHYDVLVHAERRLQIAMEHFSCPLPGHEEQILTWSYCRQCNRSWEPTVIREETWRMSWGAYLEHCFYPPETRTGFGCAHDAYREHIRYFAHHNMVVRIHNDEIELYEPVRPPIKVIWNVEDKVALKNAEYESALAKTAAFFDSVMHRLRSFTDDLVEPDKQARMRADRDALLTRAVADRDETVNSLKLTYKQTPPTDVLAINVVLQALQDRVIQWDLDFLDVEKLYMPSEKDLKRMTATHLKRLFATHDVFGSLDKNVAGIAVPEVDEHEKMTDPESSKPPSVAPTLELDSRAATPPLPESEASGPSPEKVDEKPEADNLGDKPTHANDKGEKPDDMVTSSVTTSSDTATPTQTMSRATAPSLLAPPMTPELETRNTPRGYETDSTISAAPRPISVAAQPYTPSADLASSGVDSDTHAFVSRLPVRRNRPTPSVADLVKRFQDTAPERSGASTPTLERPRSAAGVHRRVRHEPTDVSDSDAGRPHRPFLRRNRATEQTVMQRNSSRSNLFSDGDRSYAVNASRMVSKRQNTDPTSGIRGRLSQAPSPSRSRSRPVSPSARKDGRLAAPTNVPISKSVSMDGKPRLLGKGKTPRKPPLPVAPQASPGGNLMRGIPRRVMGAGSRVTSIARHFDKISRDAERDRAKRISLARGKRAGRVGVTKARVQVFNNVRDAFRDEFDSDSSAADNEEEADGSDVSVDSTGRAKPRRKQSSPAKPRPALLPPHVHVPPTPPPKKARRSDDDTEAEAEATTPKPAAPETRLSEVYAETDDAGGSKIASDRLHIELAPFDTSAPLPSVPPTPATGLITEDEAAKKGLSQMSQISESEMSSGGGERSSILKTLTGLWAIRAGDFTPLDYPLSAAEHIFVDSRVIVREHEPTSIIAFTLCSKQYREQIRSVAAASKARAARAERAQHSTLPSEPSMLEEVGNERPWDMVSVDELDEPSLAGTHLKYEFEAGSSTISCRIFFAEQFAALRLACQCEDGFIDSLARCAKFDASGGKSGSAFLKTKDNRFIVKEISRYEMDALTKFAPAYFEYTSTAFDRQRPTALAKTYGIFKIGYRNGVTGRSMHMNVLVQENLFYGRHFSKIYDLKGSTRNRLIKPTGRANEVLLDENLMEISHTSPLYLRDHAKLILRTALWNDTLFLSGLNVMDYSLVVGVDAENKELVVGVVDYIRTFTWDKKVESWVKDFGGGGRGEPTIVTPQQYRKRFRTAMERFYFPSVPDRWSQAMADEPLDEESATLLNM</sequence>
<dbReference type="InterPro" id="IPR002423">
    <property type="entry name" value="Cpn60/GroEL/TCP-1"/>
</dbReference>
<feature type="domain" description="PIPK" evidence="13">
    <location>
        <begin position="2236"/>
        <end position="2564"/>
    </location>
</feature>
<evidence type="ECO:0000313" key="14">
    <source>
        <dbReference type="EMBL" id="BEI90832.1"/>
    </source>
</evidence>
<dbReference type="PANTHER" id="PTHR45748">
    <property type="entry name" value="1-PHOSPHATIDYLINOSITOL 3-PHOSPHATE 5-KINASE-RELATED"/>
    <property type="match status" value="1"/>
</dbReference>
<dbReference type="GO" id="GO:0000329">
    <property type="term" value="C:fungal-type vacuole membrane"/>
    <property type="evidence" value="ECO:0007669"/>
    <property type="project" value="TreeGrafter"/>
</dbReference>
<dbReference type="GO" id="GO:0010008">
    <property type="term" value="C:endosome membrane"/>
    <property type="evidence" value="ECO:0007669"/>
    <property type="project" value="TreeGrafter"/>
</dbReference>
<gene>
    <name evidence="14" type="primary">MDM12</name>
    <name evidence="14" type="ORF">CcaverHIS019_0309020</name>
</gene>
<feature type="compositionally biased region" description="Polar residues" evidence="11">
    <location>
        <begin position="119"/>
        <end position="131"/>
    </location>
</feature>
<dbReference type="RefSeq" id="XP_060456097.1">
    <property type="nucleotide sequence ID" value="XM_060599399.1"/>
</dbReference>
<dbReference type="SMART" id="SM00064">
    <property type="entry name" value="FYVE"/>
    <property type="match status" value="1"/>
</dbReference>
<feature type="region of interest" description="Disordered" evidence="11">
    <location>
        <begin position="929"/>
        <end position="965"/>
    </location>
</feature>
<dbReference type="InterPro" id="IPR027483">
    <property type="entry name" value="PInositol-4-P-4/5-kinase_C_sf"/>
</dbReference>
<keyword evidence="6 10" id="KW-0418">Kinase</keyword>
<proteinExistence type="predicted"/>
<dbReference type="InterPro" id="IPR027409">
    <property type="entry name" value="GroEL-like_apical_dom_sf"/>
</dbReference>
<keyword evidence="7" id="KW-0862">Zinc</keyword>
<feature type="compositionally biased region" description="Basic and acidic residues" evidence="11">
    <location>
        <begin position="951"/>
        <end position="965"/>
    </location>
</feature>
<feature type="compositionally biased region" description="Low complexity" evidence="11">
    <location>
        <begin position="18"/>
        <end position="27"/>
    </location>
</feature>
<dbReference type="PROSITE" id="PS51455">
    <property type="entry name" value="PIPK"/>
    <property type="match status" value="1"/>
</dbReference>
<feature type="compositionally biased region" description="Basic and acidic residues" evidence="11">
    <location>
        <begin position="1115"/>
        <end position="1152"/>
    </location>
</feature>
<keyword evidence="8 10" id="KW-0067">ATP-binding</keyword>
<dbReference type="SUPFAM" id="SSF57903">
    <property type="entry name" value="FYVE/PHD zinc finger"/>
    <property type="match status" value="1"/>
</dbReference>
<feature type="region of interest" description="Disordered" evidence="11">
    <location>
        <begin position="118"/>
        <end position="160"/>
    </location>
</feature>
<dbReference type="GO" id="GO:0005524">
    <property type="term" value="F:ATP binding"/>
    <property type="evidence" value="ECO:0007669"/>
    <property type="project" value="UniProtKB-UniRule"/>
</dbReference>
<feature type="domain" description="FYVE-type" evidence="12">
    <location>
        <begin position="360"/>
        <end position="420"/>
    </location>
</feature>
<feature type="compositionally biased region" description="Basic and acidic residues" evidence="11">
    <location>
        <begin position="1057"/>
        <end position="1100"/>
    </location>
</feature>
<dbReference type="Proteomes" id="UP001233271">
    <property type="component" value="Chromosome 3"/>
</dbReference>
<evidence type="ECO:0000256" key="7">
    <source>
        <dbReference type="ARBA" id="ARBA00022833"/>
    </source>
</evidence>
<feature type="compositionally biased region" description="Low complexity" evidence="11">
    <location>
        <begin position="73"/>
        <end position="86"/>
    </location>
</feature>
<feature type="compositionally biased region" description="Low complexity" evidence="11">
    <location>
        <begin position="219"/>
        <end position="239"/>
    </location>
</feature>
<dbReference type="GO" id="GO:0008270">
    <property type="term" value="F:zinc ion binding"/>
    <property type="evidence" value="ECO:0007669"/>
    <property type="project" value="UniProtKB-KW"/>
</dbReference>
<dbReference type="KEGG" id="ccac:CcaHIS019_0309020"/>
<feature type="compositionally biased region" description="Low complexity" evidence="11">
    <location>
        <begin position="1684"/>
        <end position="1699"/>
    </location>
</feature>
<dbReference type="InterPro" id="IPR027484">
    <property type="entry name" value="PInositol-4-P-5-kinase_N"/>
</dbReference>
<dbReference type="Gene3D" id="3.30.40.10">
    <property type="entry name" value="Zinc/RING finger domain, C3HC4 (zinc finger)"/>
    <property type="match status" value="1"/>
</dbReference>
<keyword evidence="5 9" id="KW-0863">Zinc-finger</keyword>
<evidence type="ECO:0000256" key="5">
    <source>
        <dbReference type="ARBA" id="ARBA00022771"/>
    </source>
</evidence>
<name>A0AA48L2G3_9TREE</name>
<evidence type="ECO:0000256" key="1">
    <source>
        <dbReference type="ARBA" id="ARBA00012009"/>
    </source>
</evidence>
<evidence type="ECO:0000256" key="9">
    <source>
        <dbReference type="PROSITE-ProRule" id="PRU00091"/>
    </source>
</evidence>
<dbReference type="InterPro" id="IPR002498">
    <property type="entry name" value="PInositol-4-P-4/5-kinase_core"/>
</dbReference>
<feature type="region of interest" description="Disordered" evidence="11">
    <location>
        <begin position="1029"/>
        <end position="1158"/>
    </location>
</feature>
<dbReference type="GeneID" id="85494702"/>
<feature type="compositionally biased region" description="Acidic residues" evidence="11">
    <location>
        <begin position="484"/>
        <end position="493"/>
    </location>
</feature>
<dbReference type="Pfam" id="PF01363">
    <property type="entry name" value="FYVE"/>
    <property type="match status" value="1"/>
</dbReference>
<dbReference type="FunFam" id="3.30.40.10:FF:000283">
    <property type="entry name" value="1-phosphatidylinositol-3-phosphate 5-kinase (Fab1)"/>
    <property type="match status" value="1"/>
</dbReference>
<dbReference type="InterPro" id="IPR000306">
    <property type="entry name" value="Znf_FYVE"/>
</dbReference>
<dbReference type="FunFam" id="3.50.7.10:FF:000007">
    <property type="entry name" value="1-phosphatidylinositol 3-phosphate 5-kinase isoform X1"/>
    <property type="match status" value="1"/>
</dbReference>
<dbReference type="InterPro" id="IPR044769">
    <property type="entry name" value="PIKfyve_PIPKc"/>
</dbReference>
<evidence type="ECO:0000256" key="8">
    <source>
        <dbReference type="ARBA" id="ARBA00022840"/>
    </source>
</evidence>
<dbReference type="EC" id="2.7.1.150" evidence="1"/>
<dbReference type="InterPro" id="IPR011011">
    <property type="entry name" value="Znf_FYVE_PHD"/>
</dbReference>
<dbReference type="CDD" id="cd15725">
    <property type="entry name" value="FYVE_PIKfyve_Fab1"/>
    <property type="match status" value="1"/>
</dbReference>
<feature type="compositionally biased region" description="Low complexity" evidence="11">
    <location>
        <begin position="1887"/>
        <end position="1903"/>
    </location>
</feature>
<evidence type="ECO:0000256" key="3">
    <source>
        <dbReference type="ARBA" id="ARBA00022723"/>
    </source>
</evidence>
<keyword evidence="2 10" id="KW-0808">Transferase</keyword>
<feature type="compositionally biased region" description="Pro residues" evidence="11">
    <location>
        <begin position="2060"/>
        <end position="2078"/>
    </location>
</feature>
<feature type="compositionally biased region" description="Low complexity" evidence="11">
    <location>
        <begin position="182"/>
        <end position="200"/>
    </location>
</feature>
<feature type="compositionally biased region" description="Basic and acidic residues" evidence="11">
    <location>
        <begin position="1782"/>
        <end position="1791"/>
    </location>
</feature>
<feature type="compositionally biased region" description="Basic and acidic residues" evidence="11">
    <location>
        <begin position="511"/>
        <end position="522"/>
    </location>
</feature>
<dbReference type="Pfam" id="PF01504">
    <property type="entry name" value="PIP5K"/>
    <property type="match status" value="1"/>
</dbReference>
<dbReference type="SUPFAM" id="SSF56104">
    <property type="entry name" value="SAICAR synthase-like"/>
    <property type="match status" value="1"/>
</dbReference>
<dbReference type="EMBL" id="AP028214">
    <property type="protein sequence ID" value="BEI90832.1"/>
    <property type="molecule type" value="Genomic_DNA"/>
</dbReference>
<dbReference type="Gene3D" id="3.30.800.10">
    <property type="entry name" value="Phosphatidylinositol Phosphate Kinase II Beta"/>
    <property type="match status" value="1"/>
</dbReference>
<organism evidence="14 15">
    <name type="scientific">Cutaneotrichosporon cavernicola</name>
    <dbReference type="NCBI Taxonomy" id="279322"/>
    <lineage>
        <taxon>Eukaryota</taxon>
        <taxon>Fungi</taxon>
        <taxon>Dikarya</taxon>
        <taxon>Basidiomycota</taxon>
        <taxon>Agaricomycotina</taxon>
        <taxon>Tremellomycetes</taxon>
        <taxon>Trichosporonales</taxon>
        <taxon>Trichosporonaceae</taxon>
        <taxon>Cutaneotrichosporon</taxon>
    </lineage>
</organism>
<feature type="region of interest" description="Disordered" evidence="11">
    <location>
        <begin position="1"/>
        <end position="101"/>
    </location>
</feature>
<dbReference type="GO" id="GO:0046854">
    <property type="term" value="P:phosphatidylinositol phosphate biosynthetic process"/>
    <property type="evidence" value="ECO:0007669"/>
    <property type="project" value="TreeGrafter"/>
</dbReference>
<evidence type="ECO:0000256" key="2">
    <source>
        <dbReference type="ARBA" id="ARBA00022679"/>
    </source>
</evidence>
<dbReference type="InterPro" id="IPR017455">
    <property type="entry name" value="Znf_FYVE-rel"/>
</dbReference>
<keyword evidence="3" id="KW-0479">Metal-binding</keyword>
<feature type="region of interest" description="Disordered" evidence="11">
    <location>
        <begin position="477"/>
        <end position="559"/>
    </location>
</feature>
<dbReference type="FunFam" id="3.30.810.10:FF:000001">
    <property type="entry name" value="1-phosphatidylinositol 3-phosphate 5-kinase FAB1"/>
    <property type="match status" value="1"/>
</dbReference>
<dbReference type="Gene3D" id="3.50.7.10">
    <property type="entry name" value="GroEL"/>
    <property type="match status" value="1"/>
</dbReference>
<evidence type="ECO:0000259" key="12">
    <source>
        <dbReference type="PROSITE" id="PS50178"/>
    </source>
</evidence>
<feature type="compositionally biased region" description="Basic and acidic residues" evidence="11">
    <location>
        <begin position="1029"/>
        <end position="1047"/>
    </location>
</feature>
<evidence type="ECO:0000256" key="10">
    <source>
        <dbReference type="PROSITE-ProRule" id="PRU00781"/>
    </source>
</evidence>
<dbReference type="CDD" id="cd17300">
    <property type="entry name" value="PIPKc_PIKfyve"/>
    <property type="match status" value="1"/>
</dbReference>
<evidence type="ECO:0000256" key="11">
    <source>
        <dbReference type="SAM" id="MobiDB-lite"/>
    </source>
</evidence>
<dbReference type="SMART" id="SM00330">
    <property type="entry name" value="PIPKc"/>
    <property type="match status" value="1"/>
</dbReference>
<dbReference type="PANTHER" id="PTHR45748:SF7">
    <property type="entry name" value="1-PHOSPHATIDYLINOSITOL 3-PHOSPHATE 5-KINASE-RELATED"/>
    <property type="match status" value="1"/>
</dbReference>
<dbReference type="CDD" id="cd03334">
    <property type="entry name" value="Fab1_TCP"/>
    <property type="match status" value="1"/>
</dbReference>
<feature type="region of interest" description="Disordered" evidence="11">
    <location>
        <begin position="1766"/>
        <end position="1955"/>
    </location>
</feature>
<feature type="compositionally biased region" description="Low complexity" evidence="11">
    <location>
        <begin position="2093"/>
        <end position="2104"/>
    </location>
</feature>
<feature type="compositionally biased region" description="Polar residues" evidence="11">
    <location>
        <begin position="1840"/>
        <end position="1855"/>
    </location>
</feature>
<feature type="compositionally biased region" description="Basic and acidic residues" evidence="11">
    <location>
        <begin position="547"/>
        <end position="557"/>
    </location>
</feature>